<proteinExistence type="predicted"/>
<dbReference type="HOGENOM" id="CLU_075813_3_0_3"/>
<evidence type="ECO:0000313" key="4">
    <source>
        <dbReference type="Proteomes" id="UP000010471"/>
    </source>
</evidence>
<protein>
    <recommendedName>
        <fullName evidence="2">Contractile injection system tube protein N-terminal domain-containing protein</fullName>
    </recommendedName>
</protein>
<evidence type="ECO:0000259" key="2">
    <source>
        <dbReference type="Pfam" id="PF19266"/>
    </source>
</evidence>
<keyword evidence="4" id="KW-1185">Reference proteome</keyword>
<dbReference type="Proteomes" id="UP000010471">
    <property type="component" value="Chromosome"/>
</dbReference>
<dbReference type="AlphaFoldDB" id="K9WN31"/>
<dbReference type="STRING" id="1173027.Mic7113_5971"/>
<dbReference type="EMBL" id="CP003630">
    <property type="protein sequence ID" value="AFZ21573.1"/>
    <property type="molecule type" value="Genomic_DNA"/>
</dbReference>
<feature type="compositionally biased region" description="Polar residues" evidence="1">
    <location>
        <begin position="156"/>
        <end position="165"/>
    </location>
</feature>
<dbReference type="eggNOG" id="COG1652">
    <property type="taxonomic scope" value="Bacteria"/>
</dbReference>
<dbReference type="Pfam" id="PF19266">
    <property type="entry name" value="CIS_tube"/>
    <property type="match status" value="1"/>
</dbReference>
<name>K9WN31_9CYAN</name>
<evidence type="ECO:0000256" key="1">
    <source>
        <dbReference type="SAM" id="MobiDB-lite"/>
    </source>
</evidence>
<feature type="domain" description="Contractile injection system tube protein N-terminal" evidence="2">
    <location>
        <begin position="3"/>
        <end position="149"/>
    </location>
</feature>
<dbReference type="InterPro" id="IPR045361">
    <property type="entry name" value="CIS_tube_prot_N"/>
</dbReference>
<feature type="region of interest" description="Disordered" evidence="1">
    <location>
        <begin position="151"/>
        <end position="178"/>
    </location>
</feature>
<sequence>MTLEKAKLIAVYQGEGEDIEFMFNPNQLAFSRSMSIEQAKGASTNKGNNKVSFKHPNPYSLKISNILIDTYETKDGNVLDTIKKFKQAVEFIKNGSGNAKEKRPPIYLFTWGKYNYLRCFVKSFSFKLTLFRPDGTPVRASVDLDLEQVDLPNPQPGQQTPSPSASLRRDQNREAFLT</sequence>
<reference evidence="3 4" key="1">
    <citation type="submission" date="2012-06" db="EMBL/GenBank/DDBJ databases">
        <title>Finished chromosome of genome of Microcoleus sp. PCC 7113.</title>
        <authorList>
            <consortium name="US DOE Joint Genome Institute"/>
            <person name="Gugger M."/>
            <person name="Coursin T."/>
            <person name="Rippka R."/>
            <person name="Tandeau De Marsac N."/>
            <person name="Huntemann M."/>
            <person name="Wei C.-L."/>
            <person name="Han J."/>
            <person name="Detter J.C."/>
            <person name="Han C."/>
            <person name="Tapia R."/>
            <person name="Chen A."/>
            <person name="Kyrpides N."/>
            <person name="Mavromatis K."/>
            <person name="Markowitz V."/>
            <person name="Szeto E."/>
            <person name="Ivanova N."/>
            <person name="Pagani I."/>
            <person name="Pati A."/>
            <person name="Goodwin L."/>
            <person name="Nordberg H.P."/>
            <person name="Cantor M.N."/>
            <person name="Hua S.X."/>
            <person name="Woyke T."/>
            <person name="Kerfeld C.A."/>
        </authorList>
    </citation>
    <scope>NUCLEOTIDE SEQUENCE [LARGE SCALE GENOMIC DNA]</scope>
    <source>
        <strain evidence="3 4">PCC 7113</strain>
    </source>
</reference>
<evidence type="ECO:0000313" key="3">
    <source>
        <dbReference type="EMBL" id="AFZ21573.1"/>
    </source>
</evidence>
<organism evidence="3 4">
    <name type="scientific">Allocoleopsis franciscana PCC 7113</name>
    <dbReference type="NCBI Taxonomy" id="1173027"/>
    <lineage>
        <taxon>Bacteria</taxon>
        <taxon>Bacillati</taxon>
        <taxon>Cyanobacteriota</taxon>
        <taxon>Cyanophyceae</taxon>
        <taxon>Coleofasciculales</taxon>
        <taxon>Coleofasciculaceae</taxon>
        <taxon>Allocoleopsis</taxon>
        <taxon>Allocoleopsis franciscana</taxon>
    </lineage>
</organism>
<dbReference type="RefSeq" id="WP_015185702.1">
    <property type="nucleotide sequence ID" value="NC_019738.1"/>
</dbReference>
<dbReference type="KEGG" id="mic:Mic7113_5971"/>
<gene>
    <name evidence="3" type="ORF">Mic7113_5971</name>
</gene>
<feature type="compositionally biased region" description="Basic and acidic residues" evidence="1">
    <location>
        <begin position="167"/>
        <end position="178"/>
    </location>
</feature>
<dbReference type="OrthoDB" id="9815939at2"/>
<accession>K9WN31</accession>